<dbReference type="InterPro" id="IPR001296">
    <property type="entry name" value="Glyco_trans_1"/>
</dbReference>
<sequence length="399" mass="44714">MNVLVVHNFYRQAGGEDEVFFAETRELERQGVNVTRHTVHNDDFPDGARVSAALRTVWNPASARTLAQLVRERNIEVVHFHNTFPLVSPSAYYAVQSAGARVVQTLHNFKLLCPATTLYRDGHPCEDCVGKLVPWPAVQHACYRDSRAASGVLAATLTVHRMLGTYDRMIDVYIALTENARDTYIRGGLPAEKVVVKPNFLPADPGAGLHRGAFALFVGRLTPEKGVLTLLEAWRSLGATIPLTIAGDGPLAQEVERRADELPGVTYLGRQPRDHIQELMREARLLIFPSEWYEGFPMTLIEAFAAGLPVVASRLGSMASIIEHGVSGRHFQPGDSADLVRQVEWLLEHPQALDAMRLEVRRRYLEQYTARQNIEQLTRLYQRVLARQPEPAPRQHVRV</sequence>
<protein>
    <submittedName>
        <fullName evidence="3">Glycosyl transferase family 1</fullName>
    </submittedName>
</protein>
<dbReference type="PANTHER" id="PTHR45947">
    <property type="entry name" value="SULFOQUINOVOSYL TRANSFERASE SQD2"/>
    <property type="match status" value="1"/>
</dbReference>
<dbReference type="InterPro" id="IPR028098">
    <property type="entry name" value="Glyco_trans_4-like_N"/>
</dbReference>
<dbReference type="Proteomes" id="UP000603865">
    <property type="component" value="Unassembled WGS sequence"/>
</dbReference>
<organism evidence="3 4">
    <name type="scientific">Deinococcus ruber</name>
    <dbReference type="NCBI Taxonomy" id="1848197"/>
    <lineage>
        <taxon>Bacteria</taxon>
        <taxon>Thermotogati</taxon>
        <taxon>Deinococcota</taxon>
        <taxon>Deinococci</taxon>
        <taxon>Deinococcales</taxon>
        <taxon>Deinococcaceae</taxon>
        <taxon>Deinococcus</taxon>
    </lineage>
</organism>
<dbReference type="Gene3D" id="3.40.50.2000">
    <property type="entry name" value="Glycogen Phosphorylase B"/>
    <property type="match status" value="2"/>
</dbReference>
<evidence type="ECO:0000313" key="3">
    <source>
        <dbReference type="EMBL" id="GGR06699.1"/>
    </source>
</evidence>
<dbReference type="SUPFAM" id="SSF53756">
    <property type="entry name" value="UDP-Glycosyltransferase/glycogen phosphorylase"/>
    <property type="match status" value="1"/>
</dbReference>
<name>A0A918C5U7_9DEIO</name>
<proteinExistence type="predicted"/>
<evidence type="ECO:0000259" key="2">
    <source>
        <dbReference type="Pfam" id="PF13579"/>
    </source>
</evidence>
<gene>
    <name evidence="3" type="ORF">GCM10008957_19370</name>
</gene>
<dbReference type="Pfam" id="PF13579">
    <property type="entry name" value="Glyco_trans_4_4"/>
    <property type="match status" value="1"/>
</dbReference>
<reference evidence="3" key="2">
    <citation type="submission" date="2020-09" db="EMBL/GenBank/DDBJ databases">
        <authorList>
            <person name="Sun Q."/>
            <person name="Ohkuma M."/>
        </authorList>
    </citation>
    <scope>NUCLEOTIDE SEQUENCE</scope>
    <source>
        <strain evidence="3">JCM 31311</strain>
    </source>
</reference>
<evidence type="ECO:0000313" key="4">
    <source>
        <dbReference type="Proteomes" id="UP000603865"/>
    </source>
</evidence>
<evidence type="ECO:0000259" key="1">
    <source>
        <dbReference type="Pfam" id="PF00534"/>
    </source>
</evidence>
<dbReference type="EMBL" id="BMQL01000008">
    <property type="protein sequence ID" value="GGR06699.1"/>
    <property type="molecule type" value="Genomic_DNA"/>
</dbReference>
<feature type="domain" description="Glycosyltransferase subfamily 4-like N-terminal" evidence="2">
    <location>
        <begin position="24"/>
        <end position="199"/>
    </location>
</feature>
<dbReference type="AlphaFoldDB" id="A0A918C5U7"/>
<keyword evidence="4" id="KW-1185">Reference proteome</keyword>
<dbReference type="RefSeq" id="WP_189089777.1">
    <property type="nucleotide sequence ID" value="NZ_BMQL01000008.1"/>
</dbReference>
<comment type="caution">
    <text evidence="3">The sequence shown here is derived from an EMBL/GenBank/DDBJ whole genome shotgun (WGS) entry which is preliminary data.</text>
</comment>
<feature type="domain" description="Glycosyl transferase family 1" evidence="1">
    <location>
        <begin position="213"/>
        <end position="357"/>
    </location>
</feature>
<dbReference type="InterPro" id="IPR050194">
    <property type="entry name" value="Glycosyltransferase_grp1"/>
</dbReference>
<reference evidence="3" key="1">
    <citation type="journal article" date="2014" name="Int. J. Syst. Evol. Microbiol.">
        <title>Complete genome sequence of Corynebacterium casei LMG S-19264T (=DSM 44701T), isolated from a smear-ripened cheese.</title>
        <authorList>
            <consortium name="US DOE Joint Genome Institute (JGI-PGF)"/>
            <person name="Walter F."/>
            <person name="Albersmeier A."/>
            <person name="Kalinowski J."/>
            <person name="Ruckert C."/>
        </authorList>
    </citation>
    <scope>NUCLEOTIDE SEQUENCE</scope>
    <source>
        <strain evidence="3">JCM 31311</strain>
    </source>
</reference>
<dbReference type="Pfam" id="PF00534">
    <property type="entry name" value="Glycos_transf_1"/>
    <property type="match status" value="1"/>
</dbReference>
<keyword evidence="3" id="KW-0808">Transferase</keyword>
<dbReference type="PANTHER" id="PTHR45947:SF13">
    <property type="entry name" value="TRANSFERASE"/>
    <property type="match status" value="1"/>
</dbReference>
<accession>A0A918C5U7</accession>
<dbReference type="GO" id="GO:0016757">
    <property type="term" value="F:glycosyltransferase activity"/>
    <property type="evidence" value="ECO:0007669"/>
    <property type="project" value="InterPro"/>
</dbReference>